<dbReference type="CDD" id="cd17502">
    <property type="entry name" value="MFS_Azr1_MDR_like"/>
    <property type="match status" value="1"/>
</dbReference>
<feature type="transmembrane region" description="Helical" evidence="6">
    <location>
        <begin position="46"/>
        <end position="68"/>
    </location>
</feature>
<evidence type="ECO:0000313" key="9">
    <source>
        <dbReference type="Proteomes" id="UP000054321"/>
    </source>
</evidence>
<keyword evidence="3 6" id="KW-0812">Transmembrane</keyword>
<keyword evidence="5 6" id="KW-0472">Membrane</keyword>
<organism evidence="8 9">
    <name type="scientific">Oidiodendron maius (strain Zn)</name>
    <dbReference type="NCBI Taxonomy" id="913774"/>
    <lineage>
        <taxon>Eukaryota</taxon>
        <taxon>Fungi</taxon>
        <taxon>Dikarya</taxon>
        <taxon>Ascomycota</taxon>
        <taxon>Pezizomycotina</taxon>
        <taxon>Leotiomycetes</taxon>
        <taxon>Leotiomycetes incertae sedis</taxon>
        <taxon>Myxotrichaceae</taxon>
        <taxon>Oidiodendron</taxon>
    </lineage>
</organism>
<feature type="transmembrane region" description="Helical" evidence="6">
    <location>
        <begin position="145"/>
        <end position="169"/>
    </location>
</feature>
<feature type="transmembrane region" description="Helical" evidence="6">
    <location>
        <begin position="119"/>
        <end position="139"/>
    </location>
</feature>
<dbReference type="FunFam" id="1.20.1250.20:FF:000196">
    <property type="entry name" value="MFS toxin efflux pump (AflT)"/>
    <property type="match status" value="1"/>
</dbReference>
<evidence type="ECO:0000313" key="8">
    <source>
        <dbReference type="EMBL" id="KIM95624.1"/>
    </source>
</evidence>
<comment type="similarity">
    <text evidence="2">Belongs to the major facilitator superfamily. TCR/Tet family.</text>
</comment>
<evidence type="ECO:0000256" key="6">
    <source>
        <dbReference type="SAM" id="Phobius"/>
    </source>
</evidence>
<feature type="transmembrane region" description="Helical" evidence="6">
    <location>
        <begin position="383"/>
        <end position="402"/>
    </location>
</feature>
<dbReference type="AlphaFoldDB" id="A0A0C3GWM4"/>
<evidence type="ECO:0000256" key="2">
    <source>
        <dbReference type="ARBA" id="ARBA00007520"/>
    </source>
</evidence>
<dbReference type="PANTHER" id="PTHR23501">
    <property type="entry name" value="MAJOR FACILITATOR SUPERFAMILY"/>
    <property type="match status" value="1"/>
</dbReference>
<feature type="transmembrane region" description="Helical" evidence="6">
    <location>
        <begin position="522"/>
        <end position="543"/>
    </location>
</feature>
<dbReference type="Pfam" id="PF07690">
    <property type="entry name" value="MFS_1"/>
    <property type="match status" value="1"/>
</dbReference>
<evidence type="ECO:0000256" key="5">
    <source>
        <dbReference type="ARBA" id="ARBA00023136"/>
    </source>
</evidence>
<dbReference type="Gene3D" id="1.20.1250.20">
    <property type="entry name" value="MFS general substrate transporter like domains"/>
    <property type="match status" value="1"/>
</dbReference>
<evidence type="ECO:0000256" key="1">
    <source>
        <dbReference type="ARBA" id="ARBA00004141"/>
    </source>
</evidence>
<dbReference type="GO" id="GO:0005886">
    <property type="term" value="C:plasma membrane"/>
    <property type="evidence" value="ECO:0007669"/>
    <property type="project" value="TreeGrafter"/>
</dbReference>
<dbReference type="EMBL" id="KN832886">
    <property type="protein sequence ID" value="KIM95624.1"/>
    <property type="molecule type" value="Genomic_DNA"/>
</dbReference>
<proteinExistence type="inferred from homology"/>
<evidence type="ECO:0000256" key="4">
    <source>
        <dbReference type="ARBA" id="ARBA00022989"/>
    </source>
</evidence>
<protein>
    <recommendedName>
        <fullName evidence="7">Major facilitator superfamily (MFS) profile domain-containing protein</fullName>
    </recommendedName>
</protein>
<dbReference type="PROSITE" id="PS50850">
    <property type="entry name" value="MFS"/>
    <property type="match status" value="1"/>
</dbReference>
<feature type="transmembrane region" description="Helical" evidence="6">
    <location>
        <begin position="281"/>
        <end position="303"/>
    </location>
</feature>
<feature type="transmembrane region" description="Helical" evidence="6">
    <location>
        <begin position="181"/>
        <end position="204"/>
    </location>
</feature>
<keyword evidence="9" id="KW-1185">Reference proteome</keyword>
<dbReference type="GO" id="GO:0022857">
    <property type="term" value="F:transmembrane transporter activity"/>
    <property type="evidence" value="ECO:0007669"/>
    <property type="project" value="InterPro"/>
</dbReference>
<evidence type="ECO:0000259" key="7">
    <source>
        <dbReference type="PROSITE" id="PS50850"/>
    </source>
</evidence>
<dbReference type="HOGENOM" id="CLU_000960_22_1_1"/>
<keyword evidence="4 6" id="KW-1133">Transmembrane helix</keyword>
<dbReference type="FunFam" id="1.20.1720.10:FF:000012">
    <property type="entry name" value="MFS toxin efflux pump (AflT)"/>
    <property type="match status" value="1"/>
</dbReference>
<feature type="transmembrane region" description="Helical" evidence="6">
    <location>
        <begin position="447"/>
        <end position="471"/>
    </location>
</feature>
<evidence type="ECO:0000256" key="3">
    <source>
        <dbReference type="ARBA" id="ARBA00022692"/>
    </source>
</evidence>
<name>A0A0C3GWM4_OIDMZ</name>
<feature type="transmembrane region" description="Helical" evidence="6">
    <location>
        <begin position="357"/>
        <end position="376"/>
    </location>
</feature>
<feature type="domain" description="Major facilitator superfamily (MFS) profile" evidence="7">
    <location>
        <begin position="55"/>
        <end position="545"/>
    </location>
</feature>
<feature type="transmembrane region" description="Helical" evidence="6">
    <location>
        <begin position="414"/>
        <end position="435"/>
    </location>
</feature>
<feature type="transmembrane region" description="Helical" evidence="6">
    <location>
        <begin position="324"/>
        <end position="345"/>
    </location>
</feature>
<reference evidence="9" key="2">
    <citation type="submission" date="2015-01" db="EMBL/GenBank/DDBJ databases">
        <title>Evolutionary Origins and Diversification of the Mycorrhizal Mutualists.</title>
        <authorList>
            <consortium name="DOE Joint Genome Institute"/>
            <consortium name="Mycorrhizal Genomics Consortium"/>
            <person name="Kohler A."/>
            <person name="Kuo A."/>
            <person name="Nagy L.G."/>
            <person name="Floudas D."/>
            <person name="Copeland A."/>
            <person name="Barry K.W."/>
            <person name="Cichocki N."/>
            <person name="Veneault-Fourrey C."/>
            <person name="LaButti K."/>
            <person name="Lindquist E.A."/>
            <person name="Lipzen A."/>
            <person name="Lundell T."/>
            <person name="Morin E."/>
            <person name="Murat C."/>
            <person name="Riley R."/>
            <person name="Ohm R."/>
            <person name="Sun H."/>
            <person name="Tunlid A."/>
            <person name="Henrissat B."/>
            <person name="Grigoriev I.V."/>
            <person name="Hibbett D.S."/>
            <person name="Martin F."/>
        </authorList>
    </citation>
    <scope>NUCLEOTIDE SEQUENCE [LARGE SCALE GENOMIC DNA]</scope>
    <source>
        <strain evidence="9">Zn</strain>
    </source>
</reference>
<dbReference type="InterPro" id="IPR036259">
    <property type="entry name" value="MFS_trans_sf"/>
</dbReference>
<feature type="transmembrane region" description="Helical" evidence="6">
    <location>
        <begin position="250"/>
        <end position="269"/>
    </location>
</feature>
<dbReference type="Proteomes" id="UP000054321">
    <property type="component" value="Unassembled WGS sequence"/>
</dbReference>
<dbReference type="InterPro" id="IPR011701">
    <property type="entry name" value="MFS"/>
</dbReference>
<dbReference type="InParanoid" id="A0A0C3GWM4"/>
<feature type="transmembrane region" description="Helical" evidence="6">
    <location>
        <begin position="210"/>
        <end position="229"/>
    </location>
</feature>
<comment type="subcellular location">
    <subcellularLocation>
        <location evidence="1">Membrane</location>
        <topology evidence="1">Multi-pass membrane protein</topology>
    </subcellularLocation>
</comment>
<gene>
    <name evidence="8" type="ORF">OIDMADRAFT_44992</name>
</gene>
<sequence>MENKPQNFLEVSNTNTEEGDVLAIVSNVEEGPQPQATGVLEEETRWVTGIPLFTFIATTTVVIFLILLDTSIISTAIPRITADFNSLSDVGWYGSSYLLASAAVQPLTGKIFENFDMKWTYITLFGIFELGSLLCGIARSSNMLIVGRAIAGIGGPGLINGGLTILASIVPLRRRPALTGIVMGCSQLGTVAGPLIGGVFTSYTTWRWCFYINLPVGGLAFLALLFVRIPSPPARVQRISDVLPVMKEDLDLIGFTLFAATMVQFLLPLQWGGNQYPWDSVVVICLFCTAFATMIIFIVWEYSTGENAMIPLSMLRIRVVWTSCLYYGMQAGSSLCGIYYIPIYFQAVKGVSPITSGVWILPTILSQLFSALLFGILIGKMGYYLPFGVTSSILGAVGSGLLTTLNPSTTTGEWIGYQIIAGVNRGMSMQIPILAIQNSLPSSRTAVAMAFLIFCQTFFGSVFISFANTIFTNKLESGLRQYAPSTDSKSVFAAGATGIREVVTPQQLPGVLVAYSKSVEDVFYLALGAAIAGFGLAWGMGWVDVRKKNKNETNKQ</sequence>
<dbReference type="OrthoDB" id="10021397at2759"/>
<dbReference type="SUPFAM" id="SSF103473">
    <property type="entry name" value="MFS general substrate transporter"/>
    <property type="match status" value="1"/>
</dbReference>
<accession>A0A0C3GWM4</accession>
<dbReference type="PANTHER" id="PTHR23501:SF193">
    <property type="entry name" value="MULTIDRUG TRANSPORTER, PUTATIVE (AFU_ORTHOLOGUE AFUA_8G00940)-RELATED"/>
    <property type="match status" value="1"/>
</dbReference>
<dbReference type="InterPro" id="IPR020846">
    <property type="entry name" value="MFS_dom"/>
</dbReference>
<reference evidence="8 9" key="1">
    <citation type="submission" date="2014-04" db="EMBL/GenBank/DDBJ databases">
        <authorList>
            <consortium name="DOE Joint Genome Institute"/>
            <person name="Kuo A."/>
            <person name="Martino E."/>
            <person name="Perotto S."/>
            <person name="Kohler A."/>
            <person name="Nagy L.G."/>
            <person name="Floudas D."/>
            <person name="Copeland A."/>
            <person name="Barry K.W."/>
            <person name="Cichocki N."/>
            <person name="Veneault-Fourrey C."/>
            <person name="LaButti K."/>
            <person name="Lindquist E.A."/>
            <person name="Lipzen A."/>
            <person name="Lundell T."/>
            <person name="Morin E."/>
            <person name="Murat C."/>
            <person name="Sun H."/>
            <person name="Tunlid A."/>
            <person name="Henrissat B."/>
            <person name="Grigoriev I.V."/>
            <person name="Hibbett D.S."/>
            <person name="Martin F."/>
            <person name="Nordberg H.P."/>
            <person name="Cantor M.N."/>
            <person name="Hua S.X."/>
        </authorList>
    </citation>
    <scope>NUCLEOTIDE SEQUENCE [LARGE SCALE GENOMIC DNA]</scope>
    <source>
        <strain evidence="8 9">Zn</strain>
    </source>
</reference>